<dbReference type="RefSeq" id="WP_106380904.1">
    <property type="nucleotide sequence ID" value="NZ_NIGF01000018.1"/>
</dbReference>
<evidence type="ECO:0000313" key="4">
    <source>
        <dbReference type="Proteomes" id="UP000237684"/>
    </source>
</evidence>
<dbReference type="Gene3D" id="2.60.40.10">
    <property type="entry name" value="Immunoglobulins"/>
    <property type="match status" value="1"/>
</dbReference>
<organism evidence="3 4">
    <name type="scientific">Abditibacterium utsteinense</name>
    <dbReference type="NCBI Taxonomy" id="1960156"/>
    <lineage>
        <taxon>Bacteria</taxon>
        <taxon>Pseudomonadati</taxon>
        <taxon>Abditibacteriota</taxon>
        <taxon>Abditibacteriia</taxon>
        <taxon>Abditibacteriales</taxon>
        <taxon>Abditibacteriaceae</taxon>
        <taxon>Abditibacterium</taxon>
    </lineage>
</organism>
<dbReference type="InterPro" id="IPR050643">
    <property type="entry name" value="Periplasmic_pilus_chap"/>
</dbReference>
<keyword evidence="1" id="KW-0732">Signal</keyword>
<dbReference type="SUPFAM" id="SSF49354">
    <property type="entry name" value="PapD-like"/>
    <property type="match status" value="1"/>
</dbReference>
<feature type="signal peptide" evidence="1">
    <location>
        <begin position="1"/>
        <end position="27"/>
    </location>
</feature>
<dbReference type="PANTHER" id="PTHR30251">
    <property type="entry name" value="PILUS ASSEMBLY CHAPERONE"/>
    <property type="match status" value="1"/>
</dbReference>
<feature type="chain" id="PRO_5015629688" evidence="1">
    <location>
        <begin position="28"/>
        <end position="279"/>
    </location>
</feature>
<evidence type="ECO:0000313" key="3">
    <source>
        <dbReference type="EMBL" id="PQV62909.1"/>
    </source>
</evidence>
<dbReference type="Pfam" id="PF00345">
    <property type="entry name" value="PapD_N"/>
    <property type="match status" value="1"/>
</dbReference>
<dbReference type="InterPro" id="IPR016147">
    <property type="entry name" value="Pili_assmbl_chaperone_N"/>
</dbReference>
<dbReference type="InterPro" id="IPR013783">
    <property type="entry name" value="Ig-like_fold"/>
</dbReference>
<reference evidence="3 4" key="1">
    <citation type="journal article" date="2018" name="Syst. Appl. Microbiol.">
        <title>Abditibacterium utsteinense sp. nov., the first cultivated member of candidate phylum FBP, isolated from ice-free Antarctic soil samples.</title>
        <authorList>
            <person name="Tahon G."/>
            <person name="Tytgat B."/>
            <person name="Lebbe L."/>
            <person name="Carlier A."/>
            <person name="Willems A."/>
        </authorList>
    </citation>
    <scope>NUCLEOTIDE SEQUENCE [LARGE SCALE GENOMIC DNA]</scope>
    <source>
        <strain evidence="3 4">LMG 29911</strain>
    </source>
</reference>
<proteinExistence type="predicted"/>
<dbReference type="AlphaFoldDB" id="A0A2S8SQ66"/>
<feature type="domain" description="Pili assembly chaperone N-terminal" evidence="2">
    <location>
        <begin position="35"/>
        <end position="162"/>
    </location>
</feature>
<accession>A0A2S8SQ66</accession>
<name>A0A2S8SQ66_9BACT</name>
<comment type="caution">
    <text evidence="3">The sequence shown here is derived from an EMBL/GenBank/DDBJ whole genome shotgun (WGS) entry which is preliminary data.</text>
</comment>
<dbReference type="InParanoid" id="A0A2S8SQ66"/>
<sequence length="279" mass="29801">MNSSLRSLLTLAFTLCAGAFGISAAHASFAIMPMETQLKMPQDGNSITDEIEVFNGGDTPLHISSSVVDWKLTPDGDYQYAEAGTEKSSCAKWIQLSPPEFNVAPKKSVRVRYSITPTETLTDERRAMIFFASRPIPVKGENRMGLSVATRMGCKVFVSPAQPLTKNGVLSDMELQNAPRQRVRVSVKNPGAATFRAGGTVQISDEAGTIVAQGVLNSAQVVPQAERNLWFNLSAPLPAGNYIIKAVVDYGAKQNIGGELKTKVTTAPMVSAAIAPAKG</sequence>
<dbReference type="Proteomes" id="UP000237684">
    <property type="component" value="Unassembled WGS sequence"/>
</dbReference>
<dbReference type="OrthoDB" id="1419910at2"/>
<evidence type="ECO:0000256" key="1">
    <source>
        <dbReference type="SAM" id="SignalP"/>
    </source>
</evidence>
<keyword evidence="4" id="KW-1185">Reference proteome</keyword>
<dbReference type="GO" id="GO:0071555">
    <property type="term" value="P:cell wall organization"/>
    <property type="evidence" value="ECO:0007669"/>
    <property type="project" value="InterPro"/>
</dbReference>
<dbReference type="EMBL" id="NIGF01000018">
    <property type="protein sequence ID" value="PQV62909.1"/>
    <property type="molecule type" value="Genomic_DNA"/>
</dbReference>
<dbReference type="PANTHER" id="PTHR30251:SF2">
    <property type="entry name" value="FIMBRIAL CHAPERONE YADV-RELATED"/>
    <property type="match status" value="1"/>
</dbReference>
<protein>
    <submittedName>
        <fullName evidence="3">P pilus assembly protein, chaperone PapD</fullName>
    </submittedName>
</protein>
<evidence type="ECO:0000259" key="2">
    <source>
        <dbReference type="Pfam" id="PF00345"/>
    </source>
</evidence>
<dbReference type="InterPro" id="IPR008962">
    <property type="entry name" value="PapD-like_sf"/>
</dbReference>
<gene>
    <name evidence="3" type="ORF">B1R32_1186</name>
</gene>
<dbReference type="GO" id="GO:0030288">
    <property type="term" value="C:outer membrane-bounded periplasmic space"/>
    <property type="evidence" value="ECO:0007669"/>
    <property type="project" value="InterPro"/>
</dbReference>